<dbReference type="Gene3D" id="1.25.40.20">
    <property type="entry name" value="Ankyrin repeat-containing domain"/>
    <property type="match status" value="1"/>
</dbReference>
<name>A0A8H5Z4K7_9HYPO</name>
<dbReference type="AlphaFoldDB" id="A0A8H5Z4K7"/>
<comment type="caution">
    <text evidence="1">The sequence shown here is derived from an EMBL/GenBank/DDBJ whole genome shotgun (WGS) entry which is preliminary data.</text>
</comment>
<keyword evidence="2" id="KW-1185">Reference proteome</keyword>
<dbReference type="EMBL" id="JAAOAN010000031">
    <property type="protein sequence ID" value="KAF5724553.1"/>
    <property type="molecule type" value="Genomic_DNA"/>
</dbReference>
<sequence length="942" mass="106276">MAELALAVIPLGLKACSGLVSYLGGLKDHDDAITRLKRLAESLEGSFRLLDGFLKSGQLNPSTSQAVAQALRCLGNCEDGLNDLKAFGDKISATTTPDPKLGDKVKSSYRKLAYPLRQAQLAQLENALESLCTPLNLAVQSLQLELQDATSNTLALNTTMIQKTSDDVSVLTSDVSGLRDPISSIETKLPLLQASVDDIAPQISLMIQAQFKCQMEEIRHSFQQVESTALQRNAQTNEILSQLHIDRRNPAPAVYKLAAKPSALSTVASSFLACSCRARRPRTRKTLRFGPLYFIDETTTDITHYKDCEFSFVDPKYSRNRTVRFSSIVRLVNKAVELTLQVDENRSPAFRVLSLLERRRFTTHWASLNCPELFCNSIIAKLQAIFSSGTARPTDLSSRGSSLLHEMCLAMTHPYAHGLGIEQNQLAYTKVKALFQFLITAGTPLSAVDSQGWMAWHIAASNMVLPVTIIEDLHVEDIEYDDWNLKFVESLLGPLTLAILRTDIEEAKRLINNHPECLDEISFYGETPLYFAVEIPEILEPLVQKDLLAKQLKSHRRELEQIAQKELLRSVHGVHNSLVPKTSAKAIELDRILRERGLLAFGRLSTALPNDLKKLPTGKHHSRPIYLDITSPEDAFIFWDLGFSDIDDHWADWALTHEAGPGIGCSFPDFLETVRPAYAMWLYEYCPNLWNLVCEHRKPESPIFVLAEVILNDFHSIGHDEMVKYLTNSPIAIEDTDDCVCQCSPQGCTPFTHGAKFLDTEFEWLRPRLFVSKYGQILSLSQHVAVLRQATFQKLHMEHTCIDKPDHLEDMSSESDFNPSAKDLETETYLNELVMEYQAFLLRDGDDSPDEGGEGCEDYSAEVGTRRYWRAMEFWDSIWPLRVQEIEQELASSWNPDQEVLGDLGVSLWLEDEKQPKEYVKPSEEDKSREFRELMDALEMIE</sequence>
<organism evidence="1 2">
    <name type="scientific">Fusarium mundagurra</name>
    <dbReference type="NCBI Taxonomy" id="1567541"/>
    <lineage>
        <taxon>Eukaryota</taxon>
        <taxon>Fungi</taxon>
        <taxon>Dikarya</taxon>
        <taxon>Ascomycota</taxon>
        <taxon>Pezizomycotina</taxon>
        <taxon>Sordariomycetes</taxon>
        <taxon>Hypocreomycetidae</taxon>
        <taxon>Hypocreales</taxon>
        <taxon>Nectriaceae</taxon>
        <taxon>Fusarium</taxon>
        <taxon>Fusarium fujikuroi species complex</taxon>
    </lineage>
</organism>
<dbReference type="Proteomes" id="UP000544331">
    <property type="component" value="Unassembled WGS sequence"/>
</dbReference>
<accession>A0A8H5Z4K7</accession>
<dbReference type="SUPFAM" id="SSF48403">
    <property type="entry name" value="Ankyrin repeat"/>
    <property type="match status" value="1"/>
</dbReference>
<evidence type="ECO:0000313" key="1">
    <source>
        <dbReference type="EMBL" id="KAF5724553.1"/>
    </source>
</evidence>
<evidence type="ECO:0008006" key="3">
    <source>
        <dbReference type="Google" id="ProtNLM"/>
    </source>
</evidence>
<reference evidence="1 2" key="1">
    <citation type="submission" date="2020-05" db="EMBL/GenBank/DDBJ databases">
        <title>Identification and distribution of gene clusters putatively required for synthesis of sphingolipid metabolism inhibitors in phylogenetically diverse species of the filamentous fungus Fusarium.</title>
        <authorList>
            <person name="Kim H.-S."/>
            <person name="Busman M."/>
            <person name="Brown D.W."/>
            <person name="Divon H."/>
            <person name="Uhlig S."/>
            <person name="Proctor R.H."/>
        </authorList>
    </citation>
    <scope>NUCLEOTIDE SEQUENCE [LARGE SCALE GENOMIC DNA]</scope>
    <source>
        <strain evidence="1 2">NRRL 66235</strain>
    </source>
</reference>
<dbReference type="OrthoDB" id="1577640at2759"/>
<gene>
    <name evidence="1" type="ORF">FMUND_727</name>
</gene>
<proteinExistence type="predicted"/>
<dbReference type="InterPro" id="IPR036770">
    <property type="entry name" value="Ankyrin_rpt-contain_sf"/>
</dbReference>
<evidence type="ECO:0000313" key="2">
    <source>
        <dbReference type="Proteomes" id="UP000544331"/>
    </source>
</evidence>
<protein>
    <recommendedName>
        <fullName evidence="3">Fungal N-terminal domain-containing protein</fullName>
    </recommendedName>
</protein>